<protein>
    <submittedName>
        <fullName evidence="2">Uncharacterized protein</fullName>
    </submittedName>
</protein>
<name>A0A9P6CFL1_9AGAR</name>
<dbReference type="EMBL" id="MU150325">
    <property type="protein sequence ID" value="KAF9459053.1"/>
    <property type="molecule type" value="Genomic_DNA"/>
</dbReference>
<gene>
    <name evidence="2" type="ORF">BDZ94DRAFT_1269251</name>
</gene>
<proteinExistence type="predicted"/>
<evidence type="ECO:0000313" key="2">
    <source>
        <dbReference type="EMBL" id="KAF9459053.1"/>
    </source>
</evidence>
<reference evidence="2" key="1">
    <citation type="submission" date="2020-11" db="EMBL/GenBank/DDBJ databases">
        <authorList>
            <consortium name="DOE Joint Genome Institute"/>
            <person name="Ahrendt S."/>
            <person name="Riley R."/>
            <person name="Andreopoulos W."/>
            <person name="Labutti K."/>
            <person name="Pangilinan J."/>
            <person name="Ruiz-Duenas F.J."/>
            <person name="Barrasa J.M."/>
            <person name="Sanchez-Garcia M."/>
            <person name="Camarero S."/>
            <person name="Miyauchi S."/>
            <person name="Serrano A."/>
            <person name="Linde D."/>
            <person name="Babiker R."/>
            <person name="Drula E."/>
            <person name="Ayuso-Fernandez I."/>
            <person name="Pacheco R."/>
            <person name="Padilla G."/>
            <person name="Ferreira P."/>
            <person name="Barriuso J."/>
            <person name="Kellner H."/>
            <person name="Castanera R."/>
            <person name="Alfaro M."/>
            <person name="Ramirez L."/>
            <person name="Pisabarro A.G."/>
            <person name="Kuo A."/>
            <person name="Tritt A."/>
            <person name="Lipzen A."/>
            <person name="He G."/>
            <person name="Yan M."/>
            <person name="Ng V."/>
            <person name="Cullen D."/>
            <person name="Martin F."/>
            <person name="Rosso M.-N."/>
            <person name="Henrissat B."/>
            <person name="Hibbett D."/>
            <person name="Martinez A.T."/>
            <person name="Grigoriev I.V."/>
        </authorList>
    </citation>
    <scope>NUCLEOTIDE SEQUENCE</scope>
    <source>
        <strain evidence="2">CBS 247.69</strain>
    </source>
</reference>
<feature type="region of interest" description="Disordered" evidence="1">
    <location>
        <begin position="24"/>
        <end position="53"/>
    </location>
</feature>
<dbReference type="AlphaFoldDB" id="A0A9P6CFL1"/>
<evidence type="ECO:0000313" key="3">
    <source>
        <dbReference type="Proteomes" id="UP000807353"/>
    </source>
</evidence>
<keyword evidence="3" id="KW-1185">Reference proteome</keyword>
<feature type="compositionally biased region" description="Low complexity" evidence="1">
    <location>
        <begin position="29"/>
        <end position="45"/>
    </location>
</feature>
<evidence type="ECO:0000256" key="1">
    <source>
        <dbReference type="SAM" id="MobiDB-lite"/>
    </source>
</evidence>
<accession>A0A9P6CFL1</accession>
<comment type="caution">
    <text evidence="2">The sequence shown here is derived from an EMBL/GenBank/DDBJ whole genome shotgun (WGS) entry which is preliminary data.</text>
</comment>
<sequence>MSIAALCHPVNVDVIVGIRPGQTKVLTPSKTSSTDGSKDSGASDDLTGKKPLNDPVCDVESEISVIPVDGRWKFWKRFGKRSSGKGEAGSLSSGSSLNSGGSSASSKISIPSFIGSRASSRTIRVLDGSDKDEPGVQAGTVVTTPCGMRCMDTSNARAIMITSSYDFSHFSTVKPPRIRPGEPRPARTPAVPCSRICHTPVYLVRSHWAPKVENSVLEFAVPGACKRTLGVGIEELLVYHGQCIVGAQEPIPSELLGEKKGKVVISVKLKGNAPSQKYHMTVQCECGTPITRGGLAAKLAAAYMDYLGPHRVLPVRLKSLSTEDGGITWRAQHAIVMKFRYDNEPGLRLPAAQMITKIKWT</sequence>
<organism evidence="2 3">
    <name type="scientific">Collybia nuda</name>
    <dbReference type="NCBI Taxonomy" id="64659"/>
    <lineage>
        <taxon>Eukaryota</taxon>
        <taxon>Fungi</taxon>
        <taxon>Dikarya</taxon>
        <taxon>Basidiomycota</taxon>
        <taxon>Agaricomycotina</taxon>
        <taxon>Agaricomycetes</taxon>
        <taxon>Agaricomycetidae</taxon>
        <taxon>Agaricales</taxon>
        <taxon>Tricholomatineae</taxon>
        <taxon>Clitocybaceae</taxon>
        <taxon>Collybia</taxon>
    </lineage>
</organism>
<feature type="compositionally biased region" description="Low complexity" evidence="1">
    <location>
        <begin position="88"/>
        <end position="108"/>
    </location>
</feature>
<dbReference type="Proteomes" id="UP000807353">
    <property type="component" value="Unassembled WGS sequence"/>
</dbReference>
<feature type="region of interest" description="Disordered" evidence="1">
    <location>
        <begin position="81"/>
        <end position="108"/>
    </location>
</feature>